<evidence type="ECO:0000259" key="4">
    <source>
        <dbReference type="Pfam" id="PF01515"/>
    </source>
</evidence>
<dbReference type="PANTHER" id="PTHR43356">
    <property type="entry name" value="PHOSPHATE ACETYLTRANSFERASE"/>
    <property type="match status" value="1"/>
</dbReference>
<sequence length="347" mass="35474">MNLNPKTNLPPEAPADACLPGLLPRADGAPPDLIARACHAPPLTVAVVHPCDTASLVALAALAASPLGASIEPLIVAPRAKVSRVAAEAGVDLAKWPIEDVPHSHAAAARAVQLAAAGRAGALMKGSLHTDELMEAVVAAESGLRTDKRMSHCFLIDAPAYSRPFILTDAAVNIAPDLAQKAAITQNAVDVAHALGVARPRVAVLCAVETVNPAMRSTLDAAALAKMAERGQITGAIVDGPLAFDNAISQRAAREKGIDSPVAGRADILVVPDIEAGNMLAKQLEYLGGAANAGVVVGARVPIVLTSRADGVAVRLASCALAVLLAQVRHDAAPMPEQAPLSMEESR</sequence>
<evidence type="ECO:0000256" key="2">
    <source>
        <dbReference type="ARBA" id="ARBA00022679"/>
    </source>
</evidence>
<evidence type="ECO:0000256" key="3">
    <source>
        <dbReference type="ARBA" id="ARBA00023315"/>
    </source>
</evidence>
<organism evidence="5">
    <name type="scientific">Burkholderia cenocepacia</name>
    <dbReference type="NCBI Taxonomy" id="95486"/>
    <lineage>
        <taxon>Bacteria</taxon>
        <taxon>Pseudomonadati</taxon>
        <taxon>Pseudomonadota</taxon>
        <taxon>Betaproteobacteria</taxon>
        <taxon>Burkholderiales</taxon>
        <taxon>Burkholderiaceae</taxon>
        <taxon>Burkholderia</taxon>
        <taxon>Burkholderia cepacia complex</taxon>
    </lineage>
</organism>
<reference evidence="5" key="1">
    <citation type="submission" date="2014-04" db="EMBL/GenBank/DDBJ databases">
        <title>In planta biocontrol of soil-borne Fusarium wilt of banana through a plant endophytic bacterium, Burkholderia cenocepacia 869T2.</title>
        <authorList>
            <person name="Ho Y.-N."/>
            <person name="Chiang H.-M."/>
            <person name="Chao C.-P."/>
            <person name="Su C.-C."/>
            <person name="Hsu H.-F."/>
            <person name="Guo C.-T."/>
            <person name="Hsieh J.-L."/>
            <person name="Huang C.-C."/>
        </authorList>
    </citation>
    <scope>NUCLEOTIDE SEQUENCE [LARGE SCALE GENOMIC DNA]</scope>
    <source>
        <strain evidence="5">869T2</strain>
    </source>
</reference>
<comment type="similarity">
    <text evidence="1">Belongs to the phosphate acetyltransferase and butyryltransferase family.</text>
</comment>
<dbReference type="PANTHER" id="PTHR43356:SF2">
    <property type="entry name" value="PHOSPHATE ACETYLTRANSFERASE"/>
    <property type="match status" value="1"/>
</dbReference>
<feature type="domain" description="Phosphate acetyl/butaryl transferase" evidence="4">
    <location>
        <begin position="108"/>
        <end position="321"/>
    </location>
</feature>
<dbReference type="InterPro" id="IPR050500">
    <property type="entry name" value="Phos_Acetyltrans/Butyryltrans"/>
</dbReference>
<dbReference type="PIRSF" id="PIRSF000428">
    <property type="entry name" value="P_Ac_trans"/>
    <property type="match status" value="1"/>
</dbReference>
<dbReference type="SUPFAM" id="SSF53659">
    <property type="entry name" value="Isocitrate/Isopropylmalate dehydrogenase-like"/>
    <property type="match status" value="1"/>
</dbReference>
<protein>
    <submittedName>
        <fullName evidence="5">Phosphate acetyltransferase</fullName>
    </submittedName>
</protein>
<name>A0A071M1F4_9BURK</name>
<proteinExistence type="inferred from homology"/>
<dbReference type="InterPro" id="IPR012147">
    <property type="entry name" value="P_Ac_Bu_trans"/>
</dbReference>
<dbReference type="NCBIfam" id="NF006045">
    <property type="entry name" value="PRK08190.1"/>
    <property type="match status" value="1"/>
</dbReference>
<dbReference type="NCBIfam" id="NF008852">
    <property type="entry name" value="PRK11890.1"/>
    <property type="match status" value="1"/>
</dbReference>
<dbReference type="Pfam" id="PF01515">
    <property type="entry name" value="PTA_PTB"/>
    <property type="match status" value="1"/>
</dbReference>
<accession>A0A071M1F4</accession>
<gene>
    <name evidence="5" type="ORF">DT99_36490</name>
</gene>
<evidence type="ECO:0000313" key="5">
    <source>
        <dbReference type="EMBL" id="KEA54769.1"/>
    </source>
</evidence>
<dbReference type="EMBL" id="JJOA01000083">
    <property type="protein sequence ID" value="KEA54769.1"/>
    <property type="molecule type" value="Genomic_DNA"/>
</dbReference>
<dbReference type="Gene3D" id="3.40.718.10">
    <property type="entry name" value="Isopropylmalate Dehydrogenase"/>
    <property type="match status" value="1"/>
</dbReference>
<dbReference type="AlphaFoldDB" id="A0A071M1F4"/>
<keyword evidence="2 5" id="KW-0808">Transferase</keyword>
<comment type="caution">
    <text evidence="5">The sequence shown here is derived from an EMBL/GenBank/DDBJ whole genome shotgun (WGS) entry which is preliminary data.</text>
</comment>
<keyword evidence="3" id="KW-0012">Acyltransferase</keyword>
<dbReference type="GO" id="GO:0016746">
    <property type="term" value="F:acyltransferase activity"/>
    <property type="evidence" value="ECO:0007669"/>
    <property type="project" value="UniProtKB-KW"/>
</dbReference>
<dbReference type="OrthoDB" id="9774179at2"/>
<evidence type="ECO:0000256" key="1">
    <source>
        <dbReference type="ARBA" id="ARBA00005656"/>
    </source>
</evidence>
<dbReference type="InterPro" id="IPR002505">
    <property type="entry name" value="PTA_PTB"/>
</dbReference>